<evidence type="ECO:0000259" key="6">
    <source>
        <dbReference type="PROSITE" id="PS51123"/>
    </source>
</evidence>
<dbReference type="GO" id="GO:0009279">
    <property type="term" value="C:cell outer membrane"/>
    <property type="evidence" value="ECO:0007669"/>
    <property type="project" value="UniProtKB-SubCell"/>
</dbReference>
<evidence type="ECO:0000313" key="8">
    <source>
        <dbReference type="Proteomes" id="UP000583454"/>
    </source>
</evidence>
<dbReference type="SUPFAM" id="SSF103088">
    <property type="entry name" value="OmpA-like"/>
    <property type="match status" value="1"/>
</dbReference>
<dbReference type="PRINTS" id="PR01021">
    <property type="entry name" value="OMPADOMAIN"/>
</dbReference>
<dbReference type="PROSITE" id="PS51123">
    <property type="entry name" value="OMPA_2"/>
    <property type="match status" value="1"/>
</dbReference>
<evidence type="ECO:0000256" key="4">
    <source>
        <dbReference type="PROSITE-ProRule" id="PRU00473"/>
    </source>
</evidence>
<keyword evidence="2 4" id="KW-0472">Membrane</keyword>
<dbReference type="Proteomes" id="UP000583454">
    <property type="component" value="Unassembled WGS sequence"/>
</dbReference>
<organism evidence="7 8">
    <name type="scientific">Methylorubrum rhodinum</name>
    <dbReference type="NCBI Taxonomy" id="29428"/>
    <lineage>
        <taxon>Bacteria</taxon>
        <taxon>Pseudomonadati</taxon>
        <taxon>Pseudomonadota</taxon>
        <taxon>Alphaproteobacteria</taxon>
        <taxon>Hyphomicrobiales</taxon>
        <taxon>Methylobacteriaceae</taxon>
        <taxon>Methylorubrum</taxon>
    </lineage>
</organism>
<dbReference type="InterPro" id="IPR006664">
    <property type="entry name" value="OMP_bac"/>
</dbReference>
<dbReference type="InterPro" id="IPR050330">
    <property type="entry name" value="Bact_OuterMem_StrucFunc"/>
</dbReference>
<dbReference type="InterPro" id="IPR036737">
    <property type="entry name" value="OmpA-like_sf"/>
</dbReference>
<dbReference type="AlphaFoldDB" id="A0A840ZRM4"/>
<evidence type="ECO:0000256" key="1">
    <source>
        <dbReference type="ARBA" id="ARBA00004442"/>
    </source>
</evidence>
<proteinExistence type="predicted"/>
<feature type="region of interest" description="Disordered" evidence="5">
    <location>
        <begin position="54"/>
        <end position="79"/>
    </location>
</feature>
<feature type="domain" description="OmpA-like" evidence="6">
    <location>
        <begin position="127"/>
        <end position="245"/>
    </location>
</feature>
<dbReference type="Pfam" id="PF00691">
    <property type="entry name" value="OmpA"/>
    <property type="match status" value="1"/>
</dbReference>
<accession>A0A840ZRM4</accession>
<dbReference type="Gene3D" id="3.30.1330.60">
    <property type="entry name" value="OmpA-like domain"/>
    <property type="match status" value="1"/>
</dbReference>
<evidence type="ECO:0000256" key="2">
    <source>
        <dbReference type="ARBA" id="ARBA00023136"/>
    </source>
</evidence>
<sequence>MRSVDALVRNTAPARRRAAKGGHRPAAFSRAGSAVAACLAVLLAGQALANPLTQVPGNGPGNGPGVRPAEAEAPPPRDEVLERAEAGAANPSATAIIRSLAPFADGNPGAPAAALSVAPGDGGPAVRVIAARSVDLTVFFAYDSARLTPEARIQLEPLAEALRAPALAGQSFLIAGHTDAAGGLAYNRRLSLARARAVKVHLVEGYGVAPERLRVHGWGPSRPKDLSAPLSRVNRRVEVSLIAPARTGALRFVLPAATTCAGLPDPRATASLDLDDFDAAPTPLPCAD</sequence>
<feature type="region of interest" description="Disordered" evidence="5">
    <location>
        <begin position="1"/>
        <end position="26"/>
    </location>
</feature>
<evidence type="ECO:0000256" key="3">
    <source>
        <dbReference type="ARBA" id="ARBA00023237"/>
    </source>
</evidence>
<evidence type="ECO:0000313" key="7">
    <source>
        <dbReference type="EMBL" id="MBB5759774.1"/>
    </source>
</evidence>
<dbReference type="CDD" id="cd07185">
    <property type="entry name" value="OmpA_C-like"/>
    <property type="match status" value="1"/>
</dbReference>
<dbReference type="InterPro" id="IPR006665">
    <property type="entry name" value="OmpA-like"/>
</dbReference>
<dbReference type="PANTHER" id="PTHR30329:SF21">
    <property type="entry name" value="LIPOPROTEIN YIAD-RELATED"/>
    <property type="match status" value="1"/>
</dbReference>
<dbReference type="RefSeq" id="WP_183573155.1">
    <property type="nucleotide sequence ID" value="NZ_JACHOP010000028.1"/>
</dbReference>
<feature type="compositionally biased region" description="Basic residues" evidence="5">
    <location>
        <begin position="14"/>
        <end position="23"/>
    </location>
</feature>
<protein>
    <submittedName>
        <fullName evidence="7">Outer membrane protein OmpA-like peptidoglycan-associated protein</fullName>
    </submittedName>
</protein>
<reference evidence="7 8" key="1">
    <citation type="submission" date="2020-08" db="EMBL/GenBank/DDBJ databases">
        <title>Genomic Encyclopedia of Type Strains, Phase IV (KMG-IV): sequencing the most valuable type-strain genomes for metagenomic binning, comparative biology and taxonomic classification.</title>
        <authorList>
            <person name="Goeker M."/>
        </authorList>
    </citation>
    <scope>NUCLEOTIDE SEQUENCE [LARGE SCALE GENOMIC DNA]</scope>
    <source>
        <strain evidence="7 8">DSM 2163</strain>
    </source>
</reference>
<name>A0A840ZRM4_9HYPH</name>
<evidence type="ECO:0000256" key="5">
    <source>
        <dbReference type="SAM" id="MobiDB-lite"/>
    </source>
</evidence>
<dbReference type="PANTHER" id="PTHR30329">
    <property type="entry name" value="STATOR ELEMENT OF FLAGELLAR MOTOR COMPLEX"/>
    <property type="match status" value="1"/>
</dbReference>
<dbReference type="EMBL" id="JACHOP010000028">
    <property type="protein sequence ID" value="MBB5759774.1"/>
    <property type="molecule type" value="Genomic_DNA"/>
</dbReference>
<gene>
    <name evidence="7" type="ORF">HNR00_004508</name>
</gene>
<keyword evidence="8" id="KW-1185">Reference proteome</keyword>
<comment type="subcellular location">
    <subcellularLocation>
        <location evidence="1">Cell outer membrane</location>
    </subcellularLocation>
</comment>
<keyword evidence="3" id="KW-0998">Cell outer membrane</keyword>
<comment type="caution">
    <text evidence="7">The sequence shown here is derived from an EMBL/GenBank/DDBJ whole genome shotgun (WGS) entry which is preliminary data.</text>
</comment>